<dbReference type="Pfam" id="PF07645">
    <property type="entry name" value="EGF_CA"/>
    <property type="match status" value="1"/>
</dbReference>
<dbReference type="PANTHER" id="PTHR27005:SF515">
    <property type="entry name" value="WALL-ASSOCIATED RECEPTOR KINASE-LIKE 10-RELATED"/>
    <property type="match status" value="1"/>
</dbReference>
<dbReference type="Pfam" id="PF13947">
    <property type="entry name" value="GUB_WAK_bind"/>
    <property type="match status" value="1"/>
</dbReference>
<evidence type="ECO:0000259" key="23">
    <source>
        <dbReference type="PROSITE" id="PS50026"/>
    </source>
</evidence>
<feature type="compositionally biased region" description="Pro residues" evidence="20">
    <location>
        <begin position="1"/>
        <end position="10"/>
    </location>
</feature>
<evidence type="ECO:0000256" key="3">
    <source>
        <dbReference type="ARBA" id="ARBA00022536"/>
    </source>
</evidence>
<keyword evidence="4" id="KW-0597">Phosphoprotein</keyword>
<dbReference type="SMART" id="SM00179">
    <property type="entry name" value="EGF_CA"/>
    <property type="match status" value="2"/>
</dbReference>
<accession>A0ABD1R1M9</accession>
<evidence type="ECO:0000256" key="18">
    <source>
        <dbReference type="ARBA" id="ARBA00058961"/>
    </source>
</evidence>
<dbReference type="InterPro" id="IPR025287">
    <property type="entry name" value="WAK_GUB"/>
</dbReference>
<keyword evidence="10" id="KW-0418">Kinase</keyword>
<evidence type="ECO:0000256" key="10">
    <source>
        <dbReference type="ARBA" id="ARBA00022777"/>
    </source>
</evidence>
<dbReference type="PROSITE" id="PS01186">
    <property type="entry name" value="EGF_2"/>
    <property type="match status" value="2"/>
</dbReference>
<proteinExistence type="predicted"/>
<dbReference type="GO" id="GO:0005524">
    <property type="term" value="F:ATP binding"/>
    <property type="evidence" value="ECO:0007669"/>
    <property type="project" value="UniProtKB-KW"/>
</dbReference>
<gene>
    <name evidence="24" type="ORF">Fot_43789</name>
</gene>
<evidence type="ECO:0000256" key="9">
    <source>
        <dbReference type="ARBA" id="ARBA00022741"/>
    </source>
</evidence>
<dbReference type="GO" id="GO:0004674">
    <property type="term" value="F:protein serine/threonine kinase activity"/>
    <property type="evidence" value="ECO:0007669"/>
    <property type="project" value="UniProtKB-KW"/>
</dbReference>
<dbReference type="Pfam" id="PF00069">
    <property type="entry name" value="Pkinase"/>
    <property type="match status" value="1"/>
</dbReference>
<evidence type="ECO:0000256" key="6">
    <source>
        <dbReference type="ARBA" id="ARBA00022692"/>
    </source>
</evidence>
<dbReference type="FunFam" id="2.10.25.10:FF:000038">
    <property type="entry name" value="Fibrillin 2"/>
    <property type="match status" value="1"/>
</dbReference>
<dbReference type="PROSITE" id="PS01187">
    <property type="entry name" value="EGF_CA"/>
    <property type="match status" value="1"/>
</dbReference>
<evidence type="ECO:0000259" key="22">
    <source>
        <dbReference type="PROSITE" id="PS50011"/>
    </source>
</evidence>
<dbReference type="PROSITE" id="PS00010">
    <property type="entry name" value="ASX_HYDROXYL"/>
    <property type="match status" value="1"/>
</dbReference>
<dbReference type="PROSITE" id="PS50026">
    <property type="entry name" value="EGF_3"/>
    <property type="match status" value="2"/>
</dbReference>
<comment type="catalytic activity">
    <reaction evidence="17">
        <text>L-threonyl-[protein] + ATP = O-phospho-L-threonyl-[protein] + ADP + H(+)</text>
        <dbReference type="Rhea" id="RHEA:46608"/>
        <dbReference type="Rhea" id="RHEA-COMP:11060"/>
        <dbReference type="Rhea" id="RHEA-COMP:11605"/>
        <dbReference type="ChEBI" id="CHEBI:15378"/>
        <dbReference type="ChEBI" id="CHEBI:30013"/>
        <dbReference type="ChEBI" id="CHEBI:30616"/>
        <dbReference type="ChEBI" id="CHEBI:61977"/>
        <dbReference type="ChEBI" id="CHEBI:456216"/>
    </reaction>
</comment>
<keyword evidence="15" id="KW-0325">Glycoprotein</keyword>
<evidence type="ECO:0000256" key="21">
    <source>
        <dbReference type="SAM" id="Phobius"/>
    </source>
</evidence>
<dbReference type="SMART" id="SM00181">
    <property type="entry name" value="EGF"/>
    <property type="match status" value="2"/>
</dbReference>
<keyword evidence="9" id="KW-0547">Nucleotide-binding</keyword>
<dbReference type="InterPro" id="IPR000719">
    <property type="entry name" value="Prot_kinase_dom"/>
</dbReference>
<evidence type="ECO:0000256" key="8">
    <source>
        <dbReference type="ARBA" id="ARBA00022737"/>
    </source>
</evidence>
<evidence type="ECO:0000256" key="19">
    <source>
        <dbReference type="PROSITE-ProRule" id="PRU00076"/>
    </source>
</evidence>
<dbReference type="InterPro" id="IPR000742">
    <property type="entry name" value="EGF"/>
</dbReference>
<dbReference type="SMART" id="SM00220">
    <property type="entry name" value="S_TKc"/>
    <property type="match status" value="1"/>
</dbReference>
<dbReference type="AlphaFoldDB" id="A0ABD1R1M9"/>
<dbReference type="InterPro" id="IPR008271">
    <property type="entry name" value="Ser/Thr_kinase_AS"/>
</dbReference>
<comment type="catalytic activity">
    <reaction evidence="16">
        <text>L-seryl-[protein] + ATP = O-phospho-L-seryl-[protein] + ADP + H(+)</text>
        <dbReference type="Rhea" id="RHEA:17989"/>
        <dbReference type="Rhea" id="RHEA-COMP:9863"/>
        <dbReference type="Rhea" id="RHEA-COMP:11604"/>
        <dbReference type="ChEBI" id="CHEBI:15378"/>
        <dbReference type="ChEBI" id="CHEBI:29999"/>
        <dbReference type="ChEBI" id="CHEBI:30616"/>
        <dbReference type="ChEBI" id="CHEBI:83421"/>
        <dbReference type="ChEBI" id="CHEBI:456216"/>
    </reaction>
</comment>
<comment type="caution">
    <text evidence="19">Lacks conserved residue(s) required for the propagation of feature annotation.</text>
</comment>
<dbReference type="InterPro" id="IPR045274">
    <property type="entry name" value="WAK-like"/>
</dbReference>
<evidence type="ECO:0000256" key="20">
    <source>
        <dbReference type="SAM" id="MobiDB-lite"/>
    </source>
</evidence>
<keyword evidence="25" id="KW-1185">Reference proteome</keyword>
<evidence type="ECO:0000256" key="14">
    <source>
        <dbReference type="ARBA" id="ARBA00023157"/>
    </source>
</evidence>
<keyword evidence="6 21" id="KW-0812">Transmembrane</keyword>
<feature type="domain" description="Protein kinase" evidence="22">
    <location>
        <begin position="422"/>
        <end position="695"/>
    </location>
</feature>
<feature type="domain" description="EGF-like" evidence="23">
    <location>
        <begin position="253"/>
        <end position="296"/>
    </location>
</feature>
<dbReference type="PROSITE" id="PS00108">
    <property type="entry name" value="PROTEIN_KINASE_ST"/>
    <property type="match status" value="1"/>
</dbReference>
<comment type="function">
    <text evidence="18">Serine/threonine-protein kinase that may function as a signaling receptor of extracellular matrix component. Binding to pectin may have significance in the control of cell expansion, morphogenesis and development.</text>
</comment>
<keyword evidence="13 21" id="KW-0472">Membrane</keyword>
<keyword evidence="7" id="KW-0732">Signal</keyword>
<dbReference type="PANTHER" id="PTHR27005">
    <property type="entry name" value="WALL-ASSOCIATED RECEPTOR KINASE-LIKE 21"/>
    <property type="match status" value="1"/>
</dbReference>
<keyword evidence="8" id="KW-0677">Repeat</keyword>
<dbReference type="InterPro" id="IPR000152">
    <property type="entry name" value="EGF-type_Asp/Asn_hydroxyl_site"/>
</dbReference>
<evidence type="ECO:0000256" key="1">
    <source>
        <dbReference type="ARBA" id="ARBA00004479"/>
    </source>
</evidence>
<sequence length="749" mass="83987">MAVAVPPPPSNASESTKPGCQSRCGNLEIPYPFGIGSNCSQNPYFNISCNTSFNPPKPFLNGIYYDYNTLSYYEVVNISETQIYVKNSKAQMAMACYGNKTQNSTMDFFGSPYTLSDANQVTSIGCDDLAMVVSLLTNTSDGGGCASYCSRLGRFQKQDFVGSCPGRGCCRTSLSKGEFLNVQLSDMHSYWGRRTKRFRCSFAFIGKIGGYDKFNFHLSHLNDPTNFLKNYNEEFMGMPLVLDWSIMDSNCTDAPNSTNYACQKNSNCIDMDSTKLGGYHCRCKKGYEGNPYLGCHDINECKKPNKCLPFGICTNTLGSYNCSCPNGYLGDGKINCIPVHLSHSKLAIGVGLGAGMGLLLLLPTCFWLYKFYKKRKDKKRKEKFFKRNGGLLLQQQILTDQSILEKTQLFTIKELEKSTDNFNESRILGQGGQGTVYKGMLSEGKIVAIKKSKLVDENQVEQFINEVVMLSQIIHRNVVKLLGCCLETEVPLLVYEFIFNGTLFDHIHDKTNEFPLSWNMRLKIVVEVAEALAYLHYATSFPIYHRDVKSTNILLDEKYVAKVSDFGTSRSIAVDHTHLTTLVKGTFGYLDPEYFQSSQFTEKSDVYSFGVVLAELLTGQKPISSAKAGEERSLATRFLLCMEAENFEKILDPQVLEQGKREELTTVAKLAQRCLNLNGKKRPTMKEVAMELEIVRMSQTHSNARETKYQGVELRKSKAILISDDNYTWTSTSDNITQSSSHPLKIHTV</sequence>
<dbReference type="EMBL" id="JBFOLJ010000013">
    <property type="protein sequence ID" value="KAL2482345.1"/>
    <property type="molecule type" value="Genomic_DNA"/>
</dbReference>
<dbReference type="Gene3D" id="1.10.510.10">
    <property type="entry name" value="Transferase(Phosphotransferase) domain 1"/>
    <property type="match status" value="1"/>
</dbReference>
<evidence type="ECO:0000313" key="25">
    <source>
        <dbReference type="Proteomes" id="UP001604277"/>
    </source>
</evidence>
<protein>
    <submittedName>
        <fullName evidence="24">Wall-associated receptor kinase-like 9</fullName>
    </submittedName>
</protein>
<dbReference type="Proteomes" id="UP001604277">
    <property type="component" value="Unassembled WGS sequence"/>
</dbReference>
<dbReference type="Gene3D" id="2.10.25.10">
    <property type="entry name" value="Laminin"/>
    <property type="match status" value="2"/>
</dbReference>
<evidence type="ECO:0000256" key="15">
    <source>
        <dbReference type="ARBA" id="ARBA00023180"/>
    </source>
</evidence>
<keyword evidence="12 21" id="KW-1133">Transmembrane helix</keyword>
<feature type="region of interest" description="Disordered" evidence="20">
    <location>
        <begin position="1"/>
        <end position="20"/>
    </location>
</feature>
<reference evidence="25" key="1">
    <citation type="submission" date="2024-07" db="EMBL/GenBank/DDBJ databases">
        <title>Two chromosome-level genome assemblies of Korean endemic species Abeliophyllum distichum and Forsythia ovata (Oleaceae).</title>
        <authorList>
            <person name="Jang H."/>
        </authorList>
    </citation>
    <scope>NUCLEOTIDE SEQUENCE [LARGE SCALE GENOMIC DNA]</scope>
</reference>
<evidence type="ECO:0000256" key="5">
    <source>
        <dbReference type="ARBA" id="ARBA00022679"/>
    </source>
</evidence>
<evidence type="ECO:0000256" key="17">
    <source>
        <dbReference type="ARBA" id="ARBA00047951"/>
    </source>
</evidence>
<dbReference type="InterPro" id="IPR001881">
    <property type="entry name" value="EGF-like_Ca-bd_dom"/>
</dbReference>
<name>A0ABD1R1M9_9LAMI</name>
<keyword evidence="14" id="KW-1015">Disulfide bond</keyword>
<dbReference type="FunFam" id="3.30.200.20:FF:000043">
    <property type="entry name" value="Wall-associated receptor kinase 2"/>
    <property type="match status" value="1"/>
</dbReference>
<dbReference type="CDD" id="cd00054">
    <property type="entry name" value="EGF_CA"/>
    <property type="match status" value="2"/>
</dbReference>
<dbReference type="SUPFAM" id="SSF56112">
    <property type="entry name" value="Protein kinase-like (PK-like)"/>
    <property type="match status" value="1"/>
</dbReference>
<feature type="domain" description="EGF-like" evidence="23">
    <location>
        <begin position="297"/>
        <end position="337"/>
    </location>
</feature>
<dbReference type="InterPro" id="IPR011009">
    <property type="entry name" value="Kinase-like_dom_sf"/>
</dbReference>
<dbReference type="InterPro" id="IPR018097">
    <property type="entry name" value="EGF_Ca-bd_CS"/>
</dbReference>
<dbReference type="GO" id="GO:0016020">
    <property type="term" value="C:membrane"/>
    <property type="evidence" value="ECO:0007669"/>
    <property type="project" value="UniProtKB-SubCell"/>
</dbReference>
<dbReference type="FunFam" id="1.10.510.10:FF:000084">
    <property type="entry name" value="Wall-associated receptor kinase 2"/>
    <property type="match status" value="1"/>
</dbReference>
<evidence type="ECO:0000256" key="4">
    <source>
        <dbReference type="ARBA" id="ARBA00022553"/>
    </source>
</evidence>
<keyword evidence="2" id="KW-0723">Serine/threonine-protein kinase</keyword>
<dbReference type="CDD" id="cd14066">
    <property type="entry name" value="STKc_IRAK"/>
    <property type="match status" value="1"/>
</dbReference>
<dbReference type="SUPFAM" id="SSF57184">
    <property type="entry name" value="Growth factor receptor domain"/>
    <property type="match status" value="1"/>
</dbReference>
<evidence type="ECO:0000313" key="24">
    <source>
        <dbReference type="EMBL" id="KAL2482345.1"/>
    </source>
</evidence>
<dbReference type="Gene3D" id="3.30.200.20">
    <property type="entry name" value="Phosphorylase Kinase, domain 1"/>
    <property type="match status" value="1"/>
</dbReference>
<keyword evidence="5" id="KW-0808">Transferase</keyword>
<keyword evidence="3 19" id="KW-0245">EGF-like domain</keyword>
<organism evidence="24 25">
    <name type="scientific">Forsythia ovata</name>
    <dbReference type="NCBI Taxonomy" id="205694"/>
    <lineage>
        <taxon>Eukaryota</taxon>
        <taxon>Viridiplantae</taxon>
        <taxon>Streptophyta</taxon>
        <taxon>Embryophyta</taxon>
        <taxon>Tracheophyta</taxon>
        <taxon>Spermatophyta</taxon>
        <taxon>Magnoliopsida</taxon>
        <taxon>eudicotyledons</taxon>
        <taxon>Gunneridae</taxon>
        <taxon>Pentapetalae</taxon>
        <taxon>asterids</taxon>
        <taxon>lamiids</taxon>
        <taxon>Lamiales</taxon>
        <taxon>Oleaceae</taxon>
        <taxon>Forsythieae</taxon>
        <taxon>Forsythia</taxon>
    </lineage>
</organism>
<evidence type="ECO:0000256" key="11">
    <source>
        <dbReference type="ARBA" id="ARBA00022840"/>
    </source>
</evidence>
<comment type="caution">
    <text evidence="24">The sequence shown here is derived from an EMBL/GenBank/DDBJ whole genome shotgun (WGS) entry which is preliminary data.</text>
</comment>
<evidence type="ECO:0000256" key="2">
    <source>
        <dbReference type="ARBA" id="ARBA00022527"/>
    </source>
</evidence>
<evidence type="ECO:0000256" key="13">
    <source>
        <dbReference type="ARBA" id="ARBA00023136"/>
    </source>
</evidence>
<evidence type="ECO:0000256" key="12">
    <source>
        <dbReference type="ARBA" id="ARBA00022989"/>
    </source>
</evidence>
<evidence type="ECO:0000256" key="16">
    <source>
        <dbReference type="ARBA" id="ARBA00047558"/>
    </source>
</evidence>
<dbReference type="InterPro" id="IPR009030">
    <property type="entry name" value="Growth_fac_rcpt_cys_sf"/>
</dbReference>
<evidence type="ECO:0000256" key="7">
    <source>
        <dbReference type="ARBA" id="ARBA00022729"/>
    </source>
</evidence>
<comment type="subcellular location">
    <subcellularLocation>
        <location evidence="1">Membrane</location>
        <topology evidence="1">Single-pass type I membrane protein</topology>
    </subcellularLocation>
</comment>
<feature type="transmembrane region" description="Helical" evidence="21">
    <location>
        <begin position="346"/>
        <end position="369"/>
    </location>
</feature>
<dbReference type="PROSITE" id="PS50011">
    <property type="entry name" value="PROTEIN_KINASE_DOM"/>
    <property type="match status" value="1"/>
</dbReference>
<dbReference type="InterPro" id="IPR049883">
    <property type="entry name" value="NOTCH1_EGF-like"/>
</dbReference>
<keyword evidence="11" id="KW-0067">ATP-binding</keyword>